<keyword evidence="10 13" id="KW-1133">Transmembrane helix</keyword>
<dbReference type="GO" id="GO:0000139">
    <property type="term" value="C:Golgi membrane"/>
    <property type="evidence" value="ECO:0007669"/>
    <property type="project" value="UniProtKB-SubCell"/>
</dbReference>
<gene>
    <name evidence="14" type="ORF">BBO99_00008336</name>
</gene>
<keyword evidence="6" id="KW-1003">Cell membrane</keyword>
<organism evidence="14 15">
    <name type="scientific">Phytophthora kernoviae</name>
    <dbReference type="NCBI Taxonomy" id="325452"/>
    <lineage>
        <taxon>Eukaryota</taxon>
        <taxon>Sar</taxon>
        <taxon>Stramenopiles</taxon>
        <taxon>Oomycota</taxon>
        <taxon>Peronosporomycetes</taxon>
        <taxon>Peronosporales</taxon>
        <taxon>Peronosporaceae</taxon>
        <taxon>Phytophthora</taxon>
    </lineage>
</organism>
<dbReference type="GO" id="GO:0051119">
    <property type="term" value="F:sugar transmembrane transporter activity"/>
    <property type="evidence" value="ECO:0007669"/>
    <property type="project" value="InterPro"/>
</dbReference>
<feature type="transmembrane region" description="Helical" evidence="13">
    <location>
        <begin position="179"/>
        <end position="204"/>
    </location>
</feature>
<keyword evidence="7" id="KW-0762">Sugar transport</keyword>
<dbReference type="Proteomes" id="UP000285624">
    <property type="component" value="Unassembled WGS sequence"/>
</dbReference>
<feature type="transmembrane region" description="Helical" evidence="13">
    <location>
        <begin position="296"/>
        <end position="315"/>
    </location>
</feature>
<comment type="caution">
    <text evidence="14">The sequence shown here is derived from an EMBL/GenBank/DDBJ whole genome shotgun (WGS) entry which is preliminary data.</text>
</comment>
<keyword evidence="15" id="KW-1185">Reference proteome</keyword>
<dbReference type="AlphaFoldDB" id="A0A3R7J3I2"/>
<dbReference type="EMBL" id="MBDN02000424">
    <property type="protein sequence ID" value="RLN75424.1"/>
    <property type="molecule type" value="Genomic_DNA"/>
</dbReference>
<evidence type="ECO:0000256" key="13">
    <source>
        <dbReference type="SAM" id="Phobius"/>
    </source>
</evidence>
<feature type="transmembrane region" description="Helical" evidence="13">
    <location>
        <begin position="48"/>
        <end position="64"/>
    </location>
</feature>
<dbReference type="GO" id="GO:0005886">
    <property type="term" value="C:plasma membrane"/>
    <property type="evidence" value="ECO:0007669"/>
    <property type="project" value="UniProtKB-SubCell"/>
</dbReference>
<dbReference type="STRING" id="325452.A0A3R7J3I2"/>
<keyword evidence="12 13" id="KW-0472">Membrane</keyword>
<evidence type="ECO:0000313" key="14">
    <source>
        <dbReference type="EMBL" id="RLN75424.1"/>
    </source>
</evidence>
<comment type="similarity">
    <text evidence="3">Belongs to the SWEET sugar transporter family.</text>
</comment>
<dbReference type="PANTHER" id="PTHR10791:SF30">
    <property type="entry name" value="SUGAR TRANSPORTER SWEET1"/>
    <property type="match status" value="1"/>
</dbReference>
<keyword evidence="11" id="KW-0333">Golgi apparatus</keyword>
<dbReference type="Pfam" id="PF03083">
    <property type="entry name" value="MtN3_slv"/>
    <property type="match status" value="4"/>
</dbReference>
<feature type="transmembrane region" description="Helical" evidence="13">
    <location>
        <begin position="70"/>
        <end position="89"/>
    </location>
</feature>
<sequence length="502" mass="54960">MSGHDVAVIMARVLTLITTIMMRLSLLPDFNRWRKNQSTGDMSVMPSVLLYTNCYALLFYAYVIDDMLPLFVTSVLGVIAGGLLAFFFYRWTDNKRQVIKIFIGSFIVCLLVTTYATLAMTGVTGQSNSSQGSTLGCITLTTTVGLYASPMTTIARVIRTKTSSSMPFTMGVVNVINSFCWGFYASLVGNWFILAPNIVGFTLGSIQLTLTFIYPNKPQANGQVISPGANAIATTVFQVLTIITTILMRISLLPDFNRWRKNKTTGDMSVLPSVMIFGNSYGGLFYAIAIDNWLPLFATSILGVVVGVLLTVFFYHWAPNKPAVIKIFIGAFVVCVIITTYNVLALAGVTGQSDSSVSTTLGFIMIAATCLMYASPMATITRVIKTKTPSSMPFTMGVVNVMNSFCWGIYGYLINNMFLLAPNIVGVTLSVIQMVVTYIYRSKPSKDDQVASLTSDYLQDQGELNVVILSPKQGDYEDIGAKDYCKSPSFVVLHSPSRGRRN</sequence>
<evidence type="ECO:0000313" key="15">
    <source>
        <dbReference type="Proteomes" id="UP000285624"/>
    </source>
</evidence>
<keyword evidence="9" id="KW-0677">Repeat</keyword>
<feature type="transmembrane region" description="Helical" evidence="13">
    <location>
        <begin position="269"/>
        <end position="290"/>
    </location>
</feature>
<feature type="transmembrane region" description="Helical" evidence="13">
    <location>
        <begin position="355"/>
        <end position="374"/>
    </location>
</feature>
<dbReference type="FunFam" id="1.20.1280.290:FF:000007">
    <property type="entry name" value="Bidirectional sugar transporter SWEET7"/>
    <property type="match status" value="2"/>
</dbReference>
<evidence type="ECO:0000256" key="11">
    <source>
        <dbReference type="ARBA" id="ARBA00023034"/>
    </source>
</evidence>
<feature type="transmembrane region" description="Helical" evidence="13">
    <location>
        <begin position="394"/>
        <end position="413"/>
    </location>
</feature>
<protein>
    <recommendedName>
        <fullName evidence="4">Sugar transporter SWEET1</fullName>
    </recommendedName>
</protein>
<comment type="subcellular location">
    <subcellularLocation>
        <location evidence="1">Cell membrane</location>
        <topology evidence="1">Multi-pass membrane protein</topology>
    </subcellularLocation>
    <subcellularLocation>
        <location evidence="2">Golgi apparatus membrane</location>
        <topology evidence="2">Multi-pass membrane protein</topology>
    </subcellularLocation>
</comment>
<name>A0A3R7J3I2_9STRA</name>
<accession>A0A3R7J3I2</accession>
<dbReference type="Gene3D" id="1.20.1280.290">
    <property type="match status" value="4"/>
</dbReference>
<feature type="transmembrane region" description="Helical" evidence="13">
    <location>
        <begin position="6"/>
        <end position="27"/>
    </location>
</feature>
<evidence type="ECO:0000256" key="1">
    <source>
        <dbReference type="ARBA" id="ARBA00004651"/>
    </source>
</evidence>
<evidence type="ECO:0000256" key="5">
    <source>
        <dbReference type="ARBA" id="ARBA00022448"/>
    </source>
</evidence>
<dbReference type="FunFam" id="1.20.1280.290:FF:000004">
    <property type="entry name" value="Sugar transporter SWEET"/>
    <property type="match status" value="2"/>
</dbReference>
<evidence type="ECO:0000256" key="6">
    <source>
        <dbReference type="ARBA" id="ARBA00022475"/>
    </source>
</evidence>
<feature type="transmembrane region" description="Helical" evidence="13">
    <location>
        <begin position="101"/>
        <end position="121"/>
    </location>
</feature>
<dbReference type="InterPro" id="IPR004316">
    <property type="entry name" value="SWEET_rpt"/>
</dbReference>
<dbReference type="InterPro" id="IPR047664">
    <property type="entry name" value="SWEET"/>
</dbReference>
<keyword evidence="5" id="KW-0813">Transport</keyword>
<evidence type="ECO:0000256" key="2">
    <source>
        <dbReference type="ARBA" id="ARBA00004653"/>
    </source>
</evidence>
<dbReference type="PANTHER" id="PTHR10791">
    <property type="entry name" value="RAG1-ACTIVATING PROTEIN 1"/>
    <property type="match status" value="1"/>
</dbReference>
<evidence type="ECO:0000256" key="9">
    <source>
        <dbReference type="ARBA" id="ARBA00022737"/>
    </source>
</evidence>
<keyword evidence="8 13" id="KW-0812">Transmembrane</keyword>
<evidence type="ECO:0000256" key="4">
    <source>
        <dbReference type="ARBA" id="ARBA00021741"/>
    </source>
</evidence>
<evidence type="ECO:0000256" key="10">
    <source>
        <dbReference type="ARBA" id="ARBA00022989"/>
    </source>
</evidence>
<evidence type="ECO:0000256" key="8">
    <source>
        <dbReference type="ARBA" id="ARBA00022692"/>
    </source>
</evidence>
<feature type="transmembrane region" description="Helical" evidence="13">
    <location>
        <begin position="419"/>
        <end position="440"/>
    </location>
</feature>
<proteinExistence type="inferred from homology"/>
<reference evidence="14 15" key="1">
    <citation type="journal article" date="2019" name="Mol. Plant Pathol.">
        <title>Genome sequencing of oomycete isolates from Chile supports the New Zealand origin of Phytophthora kernoviae and makes available the first Nothophytophthora sp. genome.</title>
        <authorList>
            <person name="Studholme D.J."/>
            <person name="Panda P."/>
            <person name="Sanfuentes Von Stowasser E."/>
            <person name="Gonzalez M."/>
            <person name="Hill R."/>
            <person name="Sambles C."/>
            <person name="Grant M."/>
            <person name="Williams N.M."/>
            <person name="McDougal R.L."/>
        </authorList>
    </citation>
    <scope>NUCLEOTIDE SEQUENCE [LARGE SCALE GENOMIC DNA]</scope>
    <source>
        <strain evidence="14">Chile4</strain>
    </source>
</reference>
<evidence type="ECO:0000256" key="12">
    <source>
        <dbReference type="ARBA" id="ARBA00023136"/>
    </source>
</evidence>
<evidence type="ECO:0000256" key="3">
    <source>
        <dbReference type="ARBA" id="ARBA00007809"/>
    </source>
</evidence>
<feature type="transmembrane region" description="Helical" evidence="13">
    <location>
        <begin position="133"/>
        <end position="158"/>
    </location>
</feature>
<evidence type="ECO:0000256" key="7">
    <source>
        <dbReference type="ARBA" id="ARBA00022597"/>
    </source>
</evidence>
<feature type="transmembrane region" description="Helical" evidence="13">
    <location>
        <begin position="327"/>
        <end position="349"/>
    </location>
</feature>
<feature type="transmembrane region" description="Helical" evidence="13">
    <location>
        <begin position="224"/>
        <end position="248"/>
    </location>
</feature>